<name>A0A1H6FVT7_THEAL</name>
<protein>
    <submittedName>
        <fullName evidence="7">Diadenosine tetraphosphate (Ap4A) hydrolase</fullName>
    </submittedName>
</protein>
<feature type="binding site" evidence="3">
    <location>
        <position position="123"/>
    </location>
    <ligand>
        <name>substrate</name>
    </ligand>
</feature>
<evidence type="ECO:0000256" key="5">
    <source>
        <dbReference type="SAM" id="MobiDB-lite"/>
    </source>
</evidence>
<gene>
    <name evidence="7" type="ORF">SAMN02745716_1580</name>
</gene>
<dbReference type="GO" id="GO:0016787">
    <property type="term" value="F:hydrolase activity"/>
    <property type="evidence" value="ECO:0007669"/>
    <property type="project" value="UniProtKB-KW"/>
</dbReference>
<evidence type="ECO:0000256" key="2">
    <source>
        <dbReference type="PIRSR" id="PIRSR639383-1"/>
    </source>
</evidence>
<dbReference type="InterPro" id="IPR052908">
    <property type="entry name" value="AP-4-A_phosphorylase"/>
</dbReference>
<proteinExistence type="predicted"/>
<sequence>MNDRPLWAPWRIAYIRGPKAGECIFCTKPASADDRANYLLQRGDHCFVLLNAYPYAPGHLMVAPYRHIGDFERLHDDEALELVQLTQRAIRALKVAFRPDGFNVGLNLGKVAGAGFGDHLHLHVVPRWEGDNNFMPVIADTRVINQSLEAAYAELAAAWPREEAGSGAQRETSRAESAPASD</sequence>
<evidence type="ECO:0000256" key="1">
    <source>
        <dbReference type="ARBA" id="ARBA00022741"/>
    </source>
</evidence>
<dbReference type="Gene3D" id="3.30.428.10">
    <property type="entry name" value="HIT-like"/>
    <property type="match status" value="1"/>
</dbReference>
<dbReference type="RefSeq" id="WP_093117932.1">
    <property type="nucleotide sequence ID" value="NZ_FNWJ01000002.1"/>
</dbReference>
<reference evidence="8" key="1">
    <citation type="submission" date="2016-10" db="EMBL/GenBank/DDBJ databases">
        <authorList>
            <person name="Varghese N."/>
            <person name="Submissions S."/>
        </authorList>
    </citation>
    <scope>NUCLEOTIDE SEQUENCE [LARGE SCALE GENOMIC DNA]</scope>
    <source>
        <strain evidence="8">ATCC 35263</strain>
    </source>
</reference>
<dbReference type="GO" id="GO:0000166">
    <property type="term" value="F:nucleotide binding"/>
    <property type="evidence" value="ECO:0007669"/>
    <property type="project" value="UniProtKB-KW"/>
</dbReference>
<dbReference type="Pfam" id="PF01230">
    <property type="entry name" value="HIT"/>
    <property type="match status" value="1"/>
</dbReference>
<accession>A0A1H6FVT7</accession>
<dbReference type="PANTHER" id="PTHR42997:SF1">
    <property type="entry name" value="AP-4-A PHOSPHORYLASE"/>
    <property type="match status" value="1"/>
</dbReference>
<keyword evidence="1" id="KW-0547">Nucleotide-binding</keyword>
<feature type="domain" description="HIT" evidence="6">
    <location>
        <begin position="24"/>
        <end position="134"/>
    </location>
</feature>
<evidence type="ECO:0000313" key="7">
    <source>
        <dbReference type="EMBL" id="SEH14268.1"/>
    </source>
</evidence>
<keyword evidence="7" id="KW-0378">Hydrolase</keyword>
<feature type="binding site" evidence="3">
    <location>
        <position position="51"/>
    </location>
    <ligand>
        <name>substrate</name>
    </ligand>
</feature>
<dbReference type="Proteomes" id="UP000222056">
    <property type="component" value="Unassembled WGS sequence"/>
</dbReference>
<dbReference type="InterPro" id="IPR011146">
    <property type="entry name" value="HIT-like"/>
</dbReference>
<keyword evidence="8" id="KW-1185">Reference proteome</keyword>
<organism evidence="7 8">
    <name type="scientific">Thermoleophilum album</name>
    <dbReference type="NCBI Taxonomy" id="29539"/>
    <lineage>
        <taxon>Bacteria</taxon>
        <taxon>Bacillati</taxon>
        <taxon>Actinomycetota</taxon>
        <taxon>Thermoleophilia</taxon>
        <taxon>Thermoleophilales</taxon>
        <taxon>Thermoleophilaceae</taxon>
        <taxon>Thermoleophilum</taxon>
    </lineage>
</organism>
<dbReference type="InterPro" id="IPR036265">
    <property type="entry name" value="HIT-like_sf"/>
</dbReference>
<dbReference type="InterPro" id="IPR039383">
    <property type="entry name" value="FHIT"/>
</dbReference>
<dbReference type="CDD" id="cd01275">
    <property type="entry name" value="FHIT"/>
    <property type="match status" value="1"/>
</dbReference>
<dbReference type="OrthoDB" id="9784774at2"/>
<dbReference type="PROSITE" id="PS51084">
    <property type="entry name" value="HIT_2"/>
    <property type="match status" value="1"/>
</dbReference>
<dbReference type="PANTHER" id="PTHR42997">
    <property type="entry name" value="HIT FAMILY HYDROLASE"/>
    <property type="match status" value="1"/>
</dbReference>
<dbReference type="SUPFAM" id="SSF54197">
    <property type="entry name" value="HIT-like"/>
    <property type="match status" value="1"/>
</dbReference>
<feature type="short sequence motif" description="Histidine triad motif" evidence="4">
    <location>
        <begin position="119"/>
        <end position="123"/>
    </location>
</feature>
<evidence type="ECO:0000259" key="6">
    <source>
        <dbReference type="PROSITE" id="PS51084"/>
    </source>
</evidence>
<dbReference type="AlphaFoldDB" id="A0A1H6FVT7"/>
<evidence type="ECO:0000313" key="8">
    <source>
        <dbReference type="Proteomes" id="UP000222056"/>
    </source>
</evidence>
<feature type="region of interest" description="Disordered" evidence="5">
    <location>
        <begin position="161"/>
        <end position="182"/>
    </location>
</feature>
<evidence type="ECO:0000256" key="4">
    <source>
        <dbReference type="PROSITE-ProRule" id="PRU00464"/>
    </source>
</evidence>
<feature type="active site" description="Tele-AMP-histidine intermediate" evidence="2">
    <location>
        <position position="121"/>
    </location>
</feature>
<dbReference type="EMBL" id="FNWJ01000002">
    <property type="protein sequence ID" value="SEH14268.1"/>
    <property type="molecule type" value="Genomic_DNA"/>
</dbReference>
<evidence type="ECO:0000256" key="3">
    <source>
        <dbReference type="PIRSR" id="PIRSR639383-2"/>
    </source>
</evidence>
<dbReference type="STRING" id="29539.SAMN02745716_1580"/>